<evidence type="ECO:0008006" key="3">
    <source>
        <dbReference type="Google" id="ProtNLM"/>
    </source>
</evidence>
<dbReference type="AlphaFoldDB" id="A0AAV8ZAQ4"/>
<accession>A0AAV8ZAQ4</accession>
<dbReference type="Proteomes" id="UP001162162">
    <property type="component" value="Unassembled WGS sequence"/>
</dbReference>
<evidence type="ECO:0000313" key="1">
    <source>
        <dbReference type="EMBL" id="KAJ8961170.1"/>
    </source>
</evidence>
<keyword evidence="2" id="KW-1185">Reference proteome</keyword>
<organism evidence="1 2">
    <name type="scientific">Aromia moschata</name>
    <dbReference type="NCBI Taxonomy" id="1265417"/>
    <lineage>
        <taxon>Eukaryota</taxon>
        <taxon>Metazoa</taxon>
        <taxon>Ecdysozoa</taxon>
        <taxon>Arthropoda</taxon>
        <taxon>Hexapoda</taxon>
        <taxon>Insecta</taxon>
        <taxon>Pterygota</taxon>
        <taxon>Neoptera</taxon>
        <taxon>Endopterygota</taxon>
        <taxon>Coleoptera</taxon>
        <taxon>Polyphaga</taxon>
        <taxon>Cucujiformia</taxon>
        <taxon>Chrysomeloidea</taxon>
        <taxon>Cerambycidae</taxon>
        <taxon>Cerambycinae</taxon>
        <taxon>Callichromatini</taxon>
        <taxon>Aromia</taxon>
    </lineage>
</organism>
<feature type="non-terminal residue" evidence="1">
    <location>
        <position position="115"/>
    </location>
</feature>
<evidence type="ECO:0000313" key="2">
    <source>
        <dbReference type="Proteomes" id="UP001162162"/>
    </source>
</evidence>
<sequence>MNYLAEYEHLRIDKVCRICLLEKQIMFLIKDTDLENLLATMSIKMLEDDRSHLLCINCLSECNKWRDFHKQVVKSFTIGHWLIKKHARKKQREEICGEEETDNVEASFKNEKVAG</sequence>
<proteinExistence type="predicted"/>
<protein>
    <recommendedName>
        <fullName evidence="3">ZAD domain-containing protein</fullName>
    </recommendedName>
</protein>
<reference evidence="1" key="1">
    <citation type="journal article" date="2023" name="Insect Mol. Biol.">
        <title>Genome sequencing provides insights into the evolution of gene families encoding plant cell wall-degrading enzymes in longhorned beetles.</title>
        <authorList>
            <person name="Shin N.R."/>
            <person name="Okamura Y."/>
            <person name="Kirsch R."/>
            <person name="Pauchet Y."/>
        </authorList>
    </citation>
    <scope>NUCLEOTIDE SEQUENCE</scope>
    <source>
        <strain evidence="1">AMC_N1</strain>
    </source>
</reference>
<dbReference type="EMBL" id="JAPWTK010000006">
    <property type="protein sequence ID" value="KAJ8961170.1"/>
    <property type="molecule type" value="Genomic_DNA"/>
</dbReference>
<name>A0AAV8ZAQ4_9CUCU</name>
<gene>
    <name evidence="1" type="ORF">NQ318_008851</name>
</gene>
<comment type="caution">
    <text evidence="1">The sequence shown here is derived from an EMBL/GenBank/DDBJ whole genome shotgun (WGS) entry which is preliminary data.</text>
</comment>